<accession>A0A6I4VKW5</accession>
<dbReference type="InterPro" id="IPR036188">
    <property type="entry name" value="FAD/NAD-bd_sf"/>
</dbReference>
<dbReference type="EMBL" id="WUUL01000001">
    <property type="protein sequence ID" value="MXQ52229.1"/>
    <property type="molecule type" value="Genomic_DNA"/>
</dbReference>
<name>A0A6I4VKW5_9BACL</name>
<dbReference type="AlphaFoldDB" id="A0A6I4VKW5"/>
<dbReference type="Pfam" id="PF13738">
    <property type="entry name" value="Pyr_redox_3"/>
    <property type="match status" value="1"/>
</dbReference>
<dbReference type="NCBIfam" id="TIGR04018">
    <property type="entry name" value="Bthiol_YpdA"/>
    <property type="match status" value="1"/>
</dbReference>
<proteinExistence type="predicted"/>
<dbReference type="SUPFAM" id="SSF51905">
    <property type="entry name" value="FAD/NAD(P)-binding domain"/>
    <property type="match status" value="1"/>
</dbReference>
<dbReference type="GO" id="GO:0016491">
    <property type="term" value="F:oxidoreductase activity"/>
    <property type="evidence" value="ECO:0007669"/>
    <property type="project" value="UniProtKB-KW"/>
</dbReference>
<dbReference type="Gene3D" id="3.50.50.60">
    <property type="entry name" value="FAD/NAD(P)-binding domain"/>
    <property type="match status" value="1"/>
</dbReference>
<sequence>MEDVIIIGAGPCGLSTAIELKKVGFNPLILEKGCIVNSIYHFPLGMTFFSSPDKIEIGDIPFPTVHEKPTRAEGLTYYRRLVEHFELRIHQYQPVEKIKVGSDHFEIWTTYRSQKQIFHSKYVVVATGYYGKANLLDVPGENLPHVKHYFREAHPYAGRNVVVIGGKNSAIDTALELSYVHANVTMIYRQSAFQPSVKSWVKPLIESAIKNDKVKIFWDTTVDEIKDDSVIVHQKGRKIKIPTEFVFAMTGYRPDVTLLQSAEVQFQKESTVPIYSKSMETTISNLYVAGVVICGNETSKVFIENGRLHGKQIAQGILQKELIIN</sequence>
<evidence type="ECO:0000313" key="5">
    <source>
        <dbReference type="Proteomes" id="UP000430692"/>
    </source>
</evidence>
<reference evidence="4 5" key="1">
    <citation type="submission" date="2019-12" db="EMBL/GenBank/DDBJ databases">
        <title>Whole-genome analyses of novel actinobacteria.</title>
        <authorList>
            <person name="Sahin N."/>
            <person name="Saygin H."/>
        </authorList>
    </citation>
    <scope>NUCLEOTIDE SEQUENCE [LARGE SCALE GENOMIC DNA]</scope>
    <source>
        <strain evidence="4 5">KC615</strain>
    </source>
</reference>
<comment type="caution">
    <text evidence="4">The sequence shown here is derived from an EMBL/GenBank/DDBJ whole genome shotgun (WGS) entry which is preliminary data.</text>
</comment>
<keyword evidence="5" id="KW-1185">Reference proteome</keyword>
<evidence type="ECO:0000256" key="1">
    <source>
        <dbReference type="ARBA" id="ARBA00001974"/>
    </source>
</evidence>
<comment type="cofactor">
    <cofactor evidence="1">
        <name>FAD</name>
        <dbReference type="ChEBI" id="CHEBI:57692"/>
    </cofactor>
</comment>
<protein>
    <submittedName>
        <fullName evidence="4">YpdA family putative bacillithiol disulfide reductase</fullName>
    </submittedName>
</protein>
<keyword evidence="3" id="KW-0560">Oxidoreductase</keyword>
<gene>
    <name evidence="4" type="primary">ypdA</name>
    <name evidence="4" type="ORF">GSM42_00380</name>
</gene>
<dbReference type="RefSeq" id="WP_160799279.1">
    <property type="nucleotide sequence ID" value="NZ_WUUL01000001.1"/>
</dbReference>
<dbReference type="InterPro" id="IPR050097">
    <property type="entry name" value="Ferredoxin-NADP_redctase_2"/>
</dbReference>
<dbReference type="InterPro" id="IPR023856">
    <property type="entry name" value="Bdr"/>
</dbReference>
<evidence type="ECO:0000313" key="4">
    <source>
        <dbReference type="EMBL" id="MXQ52229.1"/>
    </source>
</evidence>
<evidence type="ECO:0000256" key="2">
    <source>
        <dbReference type="ARBA" id="ARBA00022630"/>
    </source>
</evidence>
<dbReference type="PANTHER" id="PTHR48105">
    <property type="entry name" value="THIOREDOXIN REDUCTASE 1-RELATED-RELATED"/>
    <property type="match status" value="1"/>
</dbReference>
<keyword evidence="2" id="KW-0285">Flavoprotein</keyword>
<dbReference type="Proteomes" id="UP000430692">
    <property type="component" value="Unassembled WGS sequence"/>
</dbReference>
<evidence type="ECO:0000256" key="3">
    <source>
        <dbReference type="ARBA" id="ARBA00023002"/>
    </source>
</evidence>
<dbReference type="PRINTS" id="PR00368">
    <property type="entry name" value="FADPNR"/>
</dbReference>
<dbReference type="PRINTS" id="PR00469">
    <property type="entry name" value="PNDRDTASEII"/>
</dbReference>
<organism evidence="4 5">
    <name type="scientific">Shimazuella alba</name>
    <dbReference type="NCBI Taxonomy" id="2690964"/>
    <lineage>
        <taxon>Bacteria</taxon>
        <taxon>Bacillati</taxon>
        <taxon>Bacillota</taxon>
        <taxon>Bacilli</taxon>
        <taxon>Bacillales</taxon>
        <taxon>Thermoactinomycetaceae</taxon>
        <taxon>Shimazuella</taxon>
    </lineage>
</organism>